<dbReference type="EMBL" id="BARS01017104">
    <property type="protein sequence ID" value="GAF94266.1"/>
    <property type="molecule type" value="Genomic_DNA"/>
</dbReference>
<organism evidence="1">
    <name type="scientific">marine sediment metagenome</name>
    <dbReference type="NCBI Taxonomy" id="412755"/>
    <lineage>
        <taxon>unclassified sequences</taxon>
        <taxon>metagenomes</taxon>
        <taxon>ecological metagenomes</taxon>
    </lineage>
</organism>
<accession>X0U4H7</accession>
<dbReference type="Gene3D" id="1.10.132.80">
    <property type="match status" value="1"/>
</dbReference>
<comment type="caution">
    <text evidence="1">The sequence shown here is derived from an EMBL/GenBank/DDBJ whole genome shotgun (WGS) entry which is preliminary data.</text>
</comment>
<sequence length="129" mass="15170">ELQKIADEYLELPLFETYSKEVVVKDQIQVINLERPSSIPSICGLALKLNIHRDTIYRWGKEEKPFYDTLERLRQKQKDFLLYHGLTRGYDSAFAKFVSVNMTDMRDKIDSNITQETIQINIDKDDVNL</sequence>
<dbReference type="InterPro" id="IPR032066">
    <property type="entry name" value="GP3_package"/>
</dbReference>
<gene>
    <name evidence="1" type="ORF">S01H1_28026</name>
</gene>
<proteinExistence type="predicted"/>
<evidence type="ECO:0000313" key="1">
    <source>
        <dbReference type="EMBL" id="GAF94266.1"/>
    </source>
</evidence>
<dbReference type="AlphaFoldDB" id="X0U4H7"/>
<protein>
    <submittedName>
        <fullName evidence="1">Uncharacterized protein</fullName>
    </submittedName>
</protein>
<reference evidence="1" key="1">
    <citation type="journal article" date="2014" name="Front. Microbiol.">
        <title>High frequency of phylogenetically diverse reductive dehalogenase-homologous genes in deep subseafloor sedimentary metagenomes.</title>
        <authorList>
            <person name="Kawai M."/>
            <person name="Futagami T."/>
            <person name="Toyoda A."/>
            <person name="Takaki Y."/>
            <person name="Nishi S."/>
            <person name="Hori S."/>
            <person name="Arai W."/>
            <person name="Tsubouchi T."/>
            <person name="Morono Y."/>
            <person name="Uchiyama I."/>
            <person name="Ito T."/>
            <person name="Fujiyama A."/>
            <person name="Inagaki F."/>
            <person name="Takami H."/>
        </authorList>
    </citation>
    <scope>NUCLEOTIDE SEQUENCE</scope>
    <source>
        <strain evidence="1">Expedition CK06-06</strain>
    </source>
</reference>
<dbReference type="Pfam" id="PF16677">
    <property type="entry name" value="GP3_package"/>
    <property type="match status" value="1"/>
</dbReference>
<name>X0U4H7_9ZZZZ</name>
<feature type="non-terminal residue" evidence="1">
    <location>
        <position position="1"/>
    </location>
</feature>